<proteinExistence type="predicted"/>
<keyword evidence="3" id="KW-1185">Reference proteome</keyword>
<evidence type="ECO:0000313" key="2">
    <source>
        <dbReference type="EMBL" id="GBM36193.1"/>
    </source>
</evidence>
<gene>
    <name evidence="2" type="primary">tc1a_88</name>
    <name evidence="2" type="ORF">AVEN_97564_1</name>
</gene>
<name>A0A4Y2F451_ARAVE</name>
<dbReference type="AlphaFoldDB" id="A0A4Y2F451"/>
<dbReference type="Pfam" id="PF13358">
    <property type="entry name" value="DDE_3"/>
    <property type="match status" value="1"/>
</dbReference>
<dbReference type="EMBL" id="BGPR01000806">
    <property type="protein sequence ID" value="GBM36193.1"/>
    <property type="molecule type" value="Genomic_DNA"/>
</dbReference>
<comment type="caution">
    <text evidence="2">The sequence shown here is derived from an EMBL/GenBank/DDBJ whole genome shotgun (WGS) entry which is preliminary data.</text>
</comment>
<reference evidence="2 3" key="1">
    <citation type="journal article" date="2019" name="Sci. Rep.">
        <title>Orb-weaving spider Araneus ventricosus genome elucidates the spidroin gene catalogue.</title>
        <authorList>
            <person name="Kono N."/>
            <person name="Nakamura H."/>
            <person name="Ohtoshi R."/>
            <person name="Moran D.A.P."/>
            <person name="Shinohara A."/>
            <person name="Yoshida Y."/>
            <person name="Fujiwara M."/>
            <person name="Mori M."/>
            <person name="Tomita M."/>
            <person name="Arakawa K."/>
        </authorList>
    </citation>
    <scope>NUCLEOTIDE SEQUENCE [LARGE SCALE GENOMIC DNA]</scope>
</reference>
<dbReference type="PROSITE" id="PS51257">
    <property type="entry name" value="PROKAR_LIPOPROTEIN"/>
    <property type="match status" value="1"/>
</dbReference>
<evidence type="ECO:0000313" key="3">
    <source>
        <dbReference type="Proteomes" id="UP000499080"/>
    </source>
</evidence>
<protein>
    <submittedName>
        <fullName evidence="2">Transposable element Tc1 transposase</fullName>
    </submittedName>
</protein>
<organism evidence="2 3">
    <name type="scientific">Araneus ventricosus</name>
    <name type="common">Orbweaver spider</name>
    <name type="synonym">Epeira ventricosa</name>
    <dbReference type="NCBI Taxonomy" id="182803"/>
    <lineage>
        <taxon>Eukaryota</taxon>
        <taxon>Metazoa</taxon>
        <taxon>Ecdysozoa</taxon>
        <taxon>Arthropoda</taxon>
        <taxon>Chelicerata</taxon>
        <taxon>Arachnida</taxon>
        <taxon>Araneae</taxon>
        <taxon>Araneomorphae</taxon>
        <taxon>Entelegynae</taxon>
        <taxon>Araneoidea</taxon>
        <taxon>Araneidae</taxon>
        <taxon>Araneus</taxon>
    </lineage>
</organism>
<dbReference type="Proteomes" id="UP000499080">
    <property type="component" value="Unassembled WGS sequence"/>
</dbReference>
<dbReference type="OrthoDB" id="4843387at2759"/>
<dbReference type="InterPro" id="IPR036397">
    <property type="entry name" value="RNaseH_sf"/>
</dbReference>
<feature type="domain" description="Tc1-like transposase DDE" evidence="1">
    <location>
        <begin position="25"/>
        <end position="135"/>
    </location>
</feature>
<accession>A0A4Y2F451</accession>
<dbReference type="InterPro" id="IPR038717">
    <property type="entry name" value="Tc1-like_DDE_dom"/>
</dbReference>
<dbReference type="GO" id="GO:0003676">
    <property type="term" value="F:nucleic acid binding"/>
    <property type="evidence" value="ECO:0007669"/>
    <property type="project" value="InterPro"/>
</dbReference>
<evidence type="ECO:0000259" key="1">
    <source>
        <dbReference type="Pfam" id="PF13358"/>
    </source>
</evidence>
<sequence length="174" mass="19955">MVWRRKNEELNPKNLVGTVKYGGGGILVCGCMTASGLGNLVFIDGIMNHALYLNILRDNLKLTAQNLGIGNNFVFHQDNDPKHRILNVRLWCLYNFLQILKTPPQSPDLNPIERIWRELGVRVRKHDIKTKSELKTVMTDEWMNIDAEITKKLVKSIPKRLKTVVDAKGYPTKY</sequence>
<dbReference type="Gene3D" id="3.30.420.10">
    <property type="entry name" value="Ribonuclease H-like superfamily/Ribonuclease H"/>
    <property type="match status" value="1"/>
</dbReference>